<dbReference type="GO" id="GO:0016620">
    <property type="term" value="F:oxidoreductase activity, acting on the aldehyde or oxo group of donors, NAD or NADP as acceptor"/>
    <property type="evidence" value="ECO:0007669"/>
    <property type="project" value="InterPro"/>
</dbReference>
<dbReference type="InterPro" id="IPR016161">
    <property type="entry name" value="Ald_DH/histidinol_DH"/>
</dbReference>
<evidence type="ECO:0000259" key="7">
    <source>
        <dbReference type="Pfam" id="PF00171"/>
    </source>
</evidence>
<evidence type="ECO:0000313" key="8">
    <source>
        <dbReference type="EMBL" id="MBB5063285.1"/>
    </source>
</evidence>
<accession>A0A7W7ZNM3</accession>
<protein>
    <recommendedName>
        <fullName evidence="3">Aldehyde dehydrogenase</fullName>
    </recommendedName>
</protein>
<evidence type="ECO:0000256" key="3">
    <source>
        <dbReference type="PIRNR" id="PIRNR036492"/>
    </source>
</evidence>
<dbReference type="GO" id="GO:0006081">
    <property type="term" value="P:aldehyde metabolic process"/>
    <property type="evidence" value="ECO:0007669"/>
    <property type="project" value="InterPro"/>
</dbReference>
<proteinExistence type="inferred from homology"/>
<dbReference type="InterPro" id="IPR016160">
    <property type="entry name" value="Ald_DH_CS_CYS"/>
</dbReference>
<keyword evidence="2 3" id="KW-0560">Oxidoreductase</keyword>
<dbReference type="AlphaFoldDB" id="A0A7W7ZNM3"/>
<dbReference type="PANTHER" id="PTHR11699">
    <property type="entry name" value="ALDEHYDE DEHYDROGENASE-RELATED"/>
    <property type="match status" value="1"/>
</dbReference>
<dbReference type="PROSITE" id="PS00070">
    <property type="entry name" value="ALDEHYDE_DEHYDR_CYS"/>
    <property type="match status" value="1"/>
</dbReference>
<evidence type="ECO:0000256" key="4">
    <source>
        <dbReference type="PIRSR" id="PIRSR036492-1"/>
    </source>
</evidence>
<dbReference type="Gene3D" id="3.40.605.10">
    <property type="entry name" value="Aldehyde Dehydrogenase, Chain A, domain 1"/>
    <property type="match status" value="1"/>
</dbReference>
<dbReference type="PROSITE" id="PS00687">
    <property type="entry name" value="ALDEHYDE_DEHYDR_GLU"/>
    <property type="match status" value="1"/>
</dbReference>
<organism evidence="8 9">
    <name type="scientific">Granulicella mallensis</name>
    <dbReference type="NCBI Taxonomy" id="940614"/>
    <lineage>
        <taxon>Bacteria</taxon>
        <taxon>Pseudomonadati</taxon>
        <taxon>Acidobacteriota</taxon>
        <taxon>Terriglobia</taxon>
        <taxon>Terriglobales</taxon>
        <taxon>Acidobacteriaceae</taxon>
        <taxon>Granulicella</taxon>
    </lineage>
</organism>
<comment type="caution">
    <text evidence="8">The sequence shown here is derived from an EMBL/GenBank/DDBJ whole genome shotgun (WGS) entry which is preliminary data.</text>
</comment>
<dbReference type="InterPro" id="IPR016162">
    <property type="entry name" value="Ald_DH_N"/>
</dbReference>
<evidence type="ECO:0000256" key="5">
    <source>
        <dbReference type="PROSITE-ProRule" id="PRU10007"/>
    </source>
</evidence>
<feature type="domain" description="Aldehyde dehydrogenase" evidence="7">
    <location>
        <begin position="10"/>
        <end position="441"/>
    </location>
</feature>
<dbReference type="Pfam" id="PF00171">
    <property type="entry name" value="Aldedh"/>
    <property type="match status" value="1"/>
</dbReference>
<dbReference type="EMBL" id="JACHIO010000005">
    <property type="protein sequence ID" value="MBB5063285.1"/>
    <property type="molecule type" value="Genomic_DNA"/>
</dbReference>
<dbReference type="InterPro" id="IPR029510">
    <property type="entry name" value="Ald_DH_CS_GLU"/>
</dbReference>
<feature type="active site" evidence="4">
    <location>
        <position position="255"/>
    </location>
</feature>
<feature type="active site" evidence="4 5">
    <location>
        <position position="221"/>
    </location>
</feature>
<name>A0A7W7ZNM3_9BACT</name>
<evidence type="ECO:0000256" key="2">
    <source>
        <dbReference type="ARBA" id="ARBA00023002"/>
    </source>
</evidence>
<dbReference type="InterPro" id="IPR016163">
    <property type="entry name" value="Ald_DH_C"/>
</dbReference>
<reference evidence="8 9" key="1">
    <citation type="submission" date="2020-08" db="EMBL/GenBank/DDBJ databases">
        <title>Genomic Encyclopedia of Type Strains, Phase IV (KMG-V): Genome sequencing to study the core and pangenomes of soil and plant-associated prokaryotes.</title>
        <authorList>
            <person name="Whitman W."/>
        </authorList>
    </citation>
    <scope>NUCLEOTIDE SEQUENCE [LARGE SCALE GENOMIC DNA]</scope>
    <source>
        <strain evidence="8 9">X5P3</strain>
    </source>
</reference>
<dbReference type="Gene3D" id="3.40.309.10">
    <property type="entry name" value="Aldehyde Dehydrogenase, Chain A, domain 2"/>
    <property type="match status" value="1"/>
</dbReference>
<dbReference type="PIRSF" id="PIRSF036492">
    <property type="entry name" value="ALDH"/>
    <property type="match status" value="1"/>
</dbReference>
<evidence type="ECO:0000313" key="9">
    <source>
        <dbReference type="Proteomes" id="UP000584867"/>
    </source>
</evidence>
<dbReference type="InterPro" id="IPR015590">
    <property type="entry name" value="Aldehyde_DH_dom"/>
</dbReference>
<dbReference type="InterPro" id="IPR012394">
    <property type="entry name" value="Aldehyde_DH_NAD(P)"/>
</dbReference>
<evidence type="ECO:0000256" key="6">
    <source>
        <dbReference type="RuleBase" id="RU003345"/>
    </source>
</evidence>
<comment type="similarity">
    <text evidence="1 3 6">Belongs to the aldehyde dehydrogenase family.</text>
</comment>
<evidence type="ECO:0000256" key="1">
    <source>
        <dbReference type="ARBA" id="ARBA00009986"/>
    </source>
</evidence>
<dbReference type="SUPFAM" id="SSF53720">
    <property type="entry name" value="ALDH-like"/>
    <property type="match status" value="1"/>
</dbReference>
<gene>
    <name evidence="8" type="ORF">HDF15_001625</name>
</gene>
<dbReference type="Proteomes" id="UP000584867">
    <property type="component" value="Unassembled WGS sequence"/>
</dbReference>
<dbReference type="RefSeq" id="WP_184254312.1">
    <property type="nucleotide sequence ID" value="NZ_JACHIO010000005.1"/>
</dbReference>
<sequence>MSEGNSFATRIENARRAQAQWAKLSVAQRCRALCPLRNAIASQIDRIVSVLSEEVGKPPLDALTGDIMVTLEQLRFYEREAPRILRTRSIGKPWFLFSGTRFRESPQPHGVVLIFSPWNYPFQLSVIPMATALFAGNAVLLKCSEQTPRTASLIEALCREANLPEGLVQVSCEPAQAAEPAEAASGLIDAGPDFLFFTGSSRNGRAVAQHAARHRIPAVFELGGKDACLVFSSCDLARAIRGALYGAFSNAGQACVGVKRIYVEQSIYAAFLRGFLEGIGSLRMGTTFDSDLGLVRFDSVRRLLSEQVDDALARGATLHTAWQRDSGQVPPLVLTGVPPESLLLTEESFGPVVCLEPFRDEAEALALANSTAFALSASIFTGDSTQGQRLALQLDSGTCAINDVIRNIGNPSASFGGNRASGYGRYHGPAGLLTFSRTKSVMTVTRPQATEIHWFPFTLRTFQRLRSLLLFRHASGSIGKRIRHLFPQR</sequence>